<dbReference type="GO" id="GO:0004672">
    <property type="term" value="F:protein kinase activity"/>
    <property type="evidence" value="ECO:0007669"/>
    <property type="project" value="InterPro"/>
</dbReference>
<feature type="domain" description="Protein kinase" evidence="5">
    <location>
        <begin position="15"/>
        <end position="175"/>
    </location>
</feature>
<dbReference type="EMBL" id="JAXUIC010000008">
    <property type="protein sequence ID" value="KAK4577848.1"/>
    <property type="molecule type" value="Genomic_DNA"/>
</dbReference>
<dbReference type="AlphaFoldDB" id="A0AAN7EQY5"/>
<dbReference type="PANTHER" id="PTHR47976">
    <property type="entry name" value="G-TYPE LECTIN S-RECEPTOR-LIKE SERINE/THREONINE-PROTEIN KINASE SD2-5"/>
    <property type="match status" value="1"/>
</dbReference>
<protein>
    <recommendedName>
        <fullName evidence="5">Protein kinase domain-containing protein</fullName>
    </recommendedName>
</protein>
<keyword evidence="4" id="KW-0067">ATP-binding</keyword>
<evidence type="ECO:0000256" key="2">
    <source>
        <dbReference type="ARBA" id="ARBA00022729"/>
    </source>
</evidence>
<dbReference type="FunFam" id="3.30.200.20:FF:000178">
    <property type="entry name" value="serine/threonine-protein kinase PBS1-like"/>
    <property type="match status" value="1"/>
</dbReference>
<keyword evidence="2" id="KW-0732">Signal</keyword>
<organism evidence="6 7">
    <name type="scientific">Quercus rubra</name>
    <name type="common">Northern red oak</name>
    <name type="synonym">Quercus borealis</name>
    <dbReference type="NCBI Taxonomy" id="3512"/>
    <lineage>
        <taxon>Eukaryota</taxon>
        <taxon>Viridiplantae</taxon>
        <taxon>Streptophyta</taxon>
        <taxon>Embryophyta</taxon>
        <taxon>Tracheophyta</taxon>
        <taxon>Spermatophyta</taxon>
        <taxon>Magnoliopsida</taxon>
        <taxon>eudicotyledons</taxon>
        <taxon>Gunneridae</taxon>
        <taxon>Pentapetalae</taxon>
        <taxon>rosids</taxon>
        <taxon>fabids</taxon>
        <taxon>Fagales</taxon>
        <taxon>Fagaceae</taxon>
        <taxon>Quercus</taxon>
    </lineage>
</organism>
<dbReference type="GO" id="GO:0005524">
    <property type="term" value="F:ATP binding"/>
    <property type="evidence" value="ECO:0007669"/>
    <property type="project" value="UniProtKB-KW"/>
</dbReference>
<proteinExistence type="predicted"/>
<reference evidence="6 7" key="1">
    <citation type="journal article" date="2023" name="G3 (Bethesda)">
        <title>A haplotype-resolved chromosome-scale genome for Quercus rubra L. provides insights into the genetics of adaptive traits for red oak species.</title>
        <authorList>
            <person name="Kapoor B."/>
            <person name="Jenkins J."/>
            <person name="Schmutz J."/>
            <person name="Zhebentyayeva T."/>
            <person name="Kuelheim C."/>
            <person name="Coggeshall M."/>
            <person name="Heim C."/>
            <person name="Lasky J.R."/>
            <person name="Leites L."/>
            <person name="Islam-Faridi N."/>
            <person name="Romero-Severson J."/>
            <person name="DeLeo V.L."/>
            <person name="Lucas S.M."/>
            <person name="Lazic D."/>
            <person name="Gailing O."/>
            <person name="Carlson J."/>
            <person name="Staton M."/>
        </authorList>
    </citation>
    <scope>NUCLEOTIDE SEQUENCE [LARGE SCALE GENOMIC DNA]</scope>
    <source>
        <strain evidence="6">Pseudo-F2</strain>
    </source>
</reference>
<dbReference type="PROSITE" id="PS50011">
    <property type="entry name" value="PROTEIN_KINASE_DOM"/>
    <property type="match status" value="1"/>
</dbReference>
<dbReference type="Proteomes" id="UP001324115">
    <property type="component" value="Unassembled WGS sequence"/>
</dbReference>
<accession>A0AAN7EQY5</accession>
<keyword evidence="3" id="KW-0547">Nucleotide-binding</keyword>
<evidence type="ECO:0000313" key="7">
    <source>
        <dbReference type="Proteomes" id="UP001324115"/>
    </source>
</evidence>
<dbReference type="Gene3D" id="3.30.200.20">
    <property type="entry name" value="Phosphorylase Kinase, domain 1"/>
    <property type="match status" value="1"/>
</dbReference>
<keyword evidence="1" id="KW-0808">Transferase</keyword>
<dbReference type="InterPro" id="IPR011009">
    <property type="entry name" value="Kinase-like_dom_sf"/>
</dbReference>
<dbReference type="InterPro" id="IPR001245">
    <property type="entry name" value="Ser-Thr/Tyr_kinase_cat_dom"/>
</dbReference>
<dbReference type="InterPro" id="IPR000719">
    <property type="entry name" value="Prot_kinase_dom"/>
</dbReference>
<evidence type="ECO:0000256" key="3">
    <source>
        <dbReference type="ARBA" id="ARBA00022741"/>
    </source>
</evidence>
<evidence type="ECO:0000313" key="6">
    <source>
        <dbReference type="EMBL" id="KAK4577848.1"/>
    </source>
</evidence>
<dbReference type="Pfam" id="PF07714">
    <property type="entry name" value="PK_Tyr_Ser-Thr"/>
    <property type="match status" value="1"/>
</dbReference>
<evidence type="ECO:0000256" key="1">
    <source>
        <dbReference type="ARBA" id="ARBA00022679"/>
    </source>
</evidence>
<evidence type="ECO:0000259" key="5">
    <source>
        <dbReference type="PROSITE" id="PS50011"/>
    </source>
</evidence>
<keyword evidence="7" id="KW-1185">Reference proteome</keyword>
<dbReference type="InterPro" id="IPR051343">
    <property type="entry name" value="G-type_lectin_kinases/EP1-like"/>
</dbReference>
<sequence length="175" mass="19220">MPTRYSYEDSKNATKNFSSKLAEGGFGAVFQGTLPSGIKVAVKCLTNFGQENKSFFAEVESIGSIHHVHLVRLIGFCGRKAKEGQLLDMVDKSSKDMQLYGAEVVNMLRVAAWCLQSHFIRRPSMSVVVKVLEGVMHVEDNLDYNFSSPAALREKTAAVHNEGAIEAATPLLPEE</sequence>
<gene>
    <name evidence="6" type="ORF">RGQ29_028112</name>
</gene>
<comment type="caution">
    <text evidence="6">The sequence shown here is derived from an EMBL/GenBank/DDBJ whole genome shotgun (WGS) entry which is preliminary data.</text>
</comment>
<evidence type="ECO:0000256" key="4">
    <source>
        <dbReference type="ARBA" id="ARBA00022840"/>
    </source>
</evidence>
<dbReference type="SUPFAM" id="SSF56112">
    <property type="entry name" value="Protein kinase-like (PK-like)"/>
    <property type="match status" value="1"/>
</dbReference>
<dbReference type="PANTHER" id="PTHR47976:SF30">
    <property type="entry name" value="RECEPTOR-LIKE SERINE_THREONINE-PROTEIN KINASE"/>
    <property type="match status" value="1"/>
</dbReference>
<name>A0AAN7EQY5_QUERU</name>